<accession>A0A918KQK8</accession>
<dbReference type="Pfam" id="PF13460">
    <property type="entry name" value="NAD_binding_10"/>
    <property type="match status" value="1"/>
</dbReference>
<dbReference type="FunFam" id="3.40.50.720:FF:000702">
    <property type="entry name" value="NADH dehydrogenase (Ubiquinone)"/>
    <property type="match status" value="1"/>
</dbReference>
<organism evidence="2 3">
    <name type="scientific">Litorimonas cladophorae</name>
    <dbReference type="NCBI Taxonomy" id="1220491"/>
    <lineage>
        <taxon>Bacteria</taxon>
        <taxon>Pseudomonadati</taxon>
        <taxon>Pseudomonadota</taxon>
        <taxon>Alphaproteobacteria</taxon>
        <taxon>Maricaulales</taxon>
        <taxon>Robiginitomaculaceae</taxon>
    </lineage>
</organism>
<dbReference type="PANTHER" id="PTHR12126">
    <property type="entry name" value="NADH-UBIQUINONE OXIDOREDUCTASE 39 KDA SUBUNIT-RELATED"/>
    <property type="match status" value="1"/>
</dbReference>
<dbReference type="PANTHER" id="PTHR12126:SF11">
    <property type="entry name" value="NADH DEHYDROGENASE [UBIQUINONE] 1 ALPHA SUBCOMPLEX SUBUNIT 9, MITOCHONDRIAL"/>
    <property type="match status" value="1"/>
</dbReference>
<sequence>MASNPGLVTVFGASGFLGRYVVRALTARGWRVRAAVRNPHTAHELKVIGDVGQVQLMQANLRFPNSVARAVEGADAVINLVGVLFEAGRQTFESLHVNGSDVIGDACAAAGIRNVVGVSAIGANAESESDYARTKGEGENVLREHVPTADILRPSILFGPEDDFFNRFAGLTSFAPALPLIGGGKTKFQPAYVEDVANAVAISVTRGTTGETFELGGPNVYTFKALLQFVLDTIDKKRFLAPVPWFAANMMGFGGELSGALPFVKPFLTRDQVENLKVDNVVSETAKGFEAFDIRPETIEAIVPSYLSKYRKYGQFHEKREIVDDAL</sequence>
<evidence type="ECO:0000313" key="3">
    <source>
        <dbReference type="Proteomes" id="UP000600865"/>
    </source>
</evidence>
<dbReference type="Proteomes" id="UP000600865">
    <property type="component" value="Unassembled WGS sequence"/>
</dbReference>
<dbReference type="AlphaFoldDB" id="A0A918KQK8"/>
<gene>
    <name evidence="2" type="ORF">GCM10011309_19490</name>
</gene>
<dbReference type="EMBL" id="BMYV01000002">
    <property type="protein sequence ID" value="GGX69567.1"/>
    <property type="molecule type" value="Genomic_DNA"/>
</dbReference>
<proteinExistence type="predicted"/>
<dbReference type="InterPro" id="IPR051207">
    <property type="entry name" value="ComplexI_NDUFA9_subunit"/>
</dbReference>
<name>A0A918KQK8_9PROT</name>
<evidence type="ECO:0000259" key="1">
    <source>
        <dbReference type="Pfam" id="PF13460"/>
    </source>
</evidence>
<keyword evidence="3" id="KW-1185">Reference proteome</keyword>
<dbReference type="InterPro" id="IPR036291">
    <property type="entry name" value="NAD(P)-bd_dom_sf"/>
</dbReference>
<dbReference type="SUPFAM" id="SSF51735">
    <property type="entry name" value="NAD(P)-binding Rossmann-fold domains"/>
    <property type="match status" value="1"/>
</dbReference>
<feature type="domain" description="NAD(P)-binding" evidence="1">
    <location>
        <begin position="12"/>
        <end position="155"/>
    </location>
</feature>
<dbReference type="RefSeq" id="WP_189584981.1">
    <property type="nucleotide sequence ID" value="NZ_BMYV01000002.1"/>
</dbReference>
<reference evidence="2 3" key="1">
    <citation type="journal article" date="2014" name="Int. J. Syst. Evol. Microbiol.">
        <title>Complete genome sequence of Corynebacterium casei LMG S-19264T (=DSM 44701T), isolated from a smear-ripened cheese.</title>
        <authorList>
            <consortium name="US DOE Joint Genome Institute (JGI-PGF)"/>
            <person name="Walter F."/>
            <person name="Albersmeier A."/>
            <person name="Kalinowski J."/>
            <person name="Ruckert C."/>
        </authorList>
    </citation>
    <scope>NUCLEOTIDE SEQUENCE [LARGE SCALE GENOMIC DNA]</scope>
    <source>
        <strain evidence="2 3">KCTC 23968</strain>
    </source>
</reference>
<dbReference type="Gene3D" id="3.40.50.720">
    <property type="entry name" value="NAD(P)-binding Rossmann-like Domain"/>
    <property type="match status" value="1"/>
</dbReference>
<dbReference type="GO" id="GO:0044877">
    <property type="term" value="F:protein-containing complex binding"/>
    <property type="evidence" value="ECO:0007669"/>
    <property type="project" value="TreeGrafter"/>
</dbReference>
<dbReference type="InterPro" id="IPR016040">
    <property type="entry name" value="NAD(P)-bd_dom"/>
</dbReference>
<protein>
    <submittedName>
        <fullName evidence="2">3-beta-hydroxy-Delta(5)-steroid dehydrogenase</fullName>
    </submittedName>
</protein>
<comment type="caution">
    <text evidence="2">The sequence shown here is derived from an EMBL/GenBank/DDBJ whole genome shotgun (WGS) entry which is preliminary data.</text>
</comment>
<evidence type="ECO:0000313" key="2">
    <source>
        <dbReference type="EMBL" id="GGX69567.1"/>
    </source>
</evidence>
<dbReference type="CDD" id="cd05271">
    <property type="entry name" value="NDUFA9_like_SDR_a"/>
    <property type="match status" value="1"/>
</dbReference>